<reference evidence="3 4" key="1">
    <citation type="submission" date="2014-02" db="EMBL/GenBank/DDBJ databases">
        <title>Comparative genomics and transcriptomics to identify genetic mechanisms underlying the emergence of carbapenem resistant Acinetobacter baumannii (CRAb).</title>
        <authorList>
            <person name="Harris A.D."/>
            <person name="Johnson K.J."/>
            <person name="George J."/>
            <person name="Shefchek K."/>
            <person name="Daugherty S.C."/>
            <person name="Parankush S."/>
            <person name="Sadzewicz L."/>
            <person name="Tallon L."/>
            <person name="Sengamalay N."/>
            <person name="Hazen T.H."/>
            <person name="Rasko D.A."/>
        </authorList>
    </citation>
    <scope>NUCLEOTIDE SEQUENCE [LARGE SCALE GENOMIC DNA]</scope>
    <source>
        <strain evidence="3 4">1295743</strain>
    </source>
</reference>
<dbReference type="InterPro" id="IPR006442">
    <property type="entry name" value="Antitoxin_Phd/YefM"/>
</dbReference>
<evidence type="ECO:0000256" key="1">
    <source>
        <dbReference type="ARBA" id="ARBA00009981"/>
    </source>
</evidence>
<gene>
    <name evidence="3" type="ORF">J512_4309</name>
</gene>
<dbReference type="SUPFAM" id="SSF143120">
    <property type="entry name" value="YefM-like"/>
    <property type="match status" value="1"/>
</dbReference>
<evidence type="ECO:0000313" key="3">
    <source>
        <dbReference type="EMBL" id="EXB02357.1"/>
    </source>
</evidence>
<comment type="similarity">
    <text evidence="1 2">Belongs to the phD/YefM antitoxin family.</text>
</comment>
<name>A0A009HDS6_ACIB9</name>
<protein>
    <recommendedName>
        <fullName evidence="2">Antitoxin</fullName>
    </recommendedName>
</protein>
<dbReference type="Proteomes" id="UP000020595">
    <property type="component" value="Unassembled WGS sequence"/>
</dbReference>
<dbReference type="PATRIC" id="fig|1310613.3.peg.4085"/>
<comment type="function">
    <text evidence="2">Antitoxin component of a type II toxin-antitoxin (TA) system.</text>
</comment>
<dbReference type="InterPro" id="IPR036165">
    <property type="entry name" value="YefM-like_sf"/>
</dbReference>
<comment type="caution">
    <text evidence="3">The sequence shown here is derived from an EMBL/GenBank/DDBJ whole genome shotgun (WGS) entry which is preliminary data.</text>
</comment>
<dbReference type="EMBL" id="JEWH01000133">
    <property type="protein sequence ID" value="EXB02357.1"/>
    <property type="molecule type" value="Genomic_DNA"/>
</dbReference>
<proteinExistence type="inferred from homology"/>
<evidence type="ECO:0000256" key="2">
    <source>
        <dbReference type="RuleBase" id="RU362080"/>
    </source>
</evidence>
<evidence type="ECO:0000313" key="4">
    <source>
        <dbReference type="Proteomes" id="UP000020595"/>
    </source>
</evidence>
<dbReference type="Pfam" id="PF02604">
    <property type="entry name" value="PhdYeFM_antitox"/>
    <property type="match status" value="1"/>
</dbReference>
<dbReference type="Gene3D" id="3.40.1620.10">
    <property type="entry name" value="YefM-like domain"/>
    <property type="match status" value="1"/>
</dbReference>
<dbReference type="RefSeq" id="WP_004704395.1">
    <property type="nucleotide sequence ID" value="NZ_JEWH01000133.1"/>
</dbReference>
<organism evidence="3 4">
    <name type="scientific">Acinetobacter baumannii (strain 1295743)</name>
    <dbReference type="NCBI Taxonomy" id="1310613"/>
    <lineage>
        <taxon>Bacteria</taxon>
        <taxon>Pseudomonadati</taxon>
        <taxon>Pseudomonadota</taxon>
        <taxon>Gammaproteobacteria</taxon>
        <taxon>Moraxellales</taxon>
        <taxon>Moraxellaceae</taxon>
        <taxon>Acinetobacter</taxon>
        <taxon>Acinetobacter calcoaceticus/baumannii complex</taxon>
    </lineage>
</organism>
<accession>A0A009HDS6</accession>
<dbReference type="AlphaFoldDB" id="A0A009HDS6"/>
<sequence length="106" mass="12178">MSRLTFINGAIVSASDVRKSWSKIVQCVKESHKPVFVYTKNTPEAVVLSFEEFQNMQEIVEAVRREQLGQQMVYDLLDINQLTGQPIKHMLLNHKGVFEEVNGQEK</sequence>